<evidence type="ECO:0000313" key="2">
    <source>
        <dbReference type="Proteomes" id="UP000320481"/>
    </source>
</evidence>
<sequence length="210" mass="23573">MTTRILFIGEGSSDNGLVRHVESIAARKGLDASITVPDFGLLRPPPGHSVRDKLRAARRLHGTYDLVVVQRDADRGPAQDRRVEIAEAVHAEWPGLRHVAVVPVRMLEAWLLLDEACLRQVAENPRGRVTLDLPKGTAAETVADPKQLLKDSLARASEYKGRRLVQFQKRFSQHRLRMLELLDPEGPVVGLPSWQRFVKDLNEAFESLNQ</sequence>
<organism evidence="1 2">
    <name type="scientific">Streptomyces misionensis</name>
    <dbReference type="NCBI Taxonomy" id="67331"/>
    <lineage>
        <taxon>Bacteria</taxon>
        <taxon>Bacillati</taxon>
        <taxon>Actinomycetota</taxon>
        <taxon>Actinomycetes</taxon>
        <taxon>Kitasatosporales</taxon>
        <taxon>Streptomycetaceae</taxon>
        <taxon>Streptomyces</taxon>
    </lineage>
</organism>
<protein>
    <submittedName>
        <fullName evidence="1">DUF4276 family protein</fullName>
    </submittedName>
</protein>
<accession>A0A5C6JUD4</accession>
<comment type="caution">
    <text evidence="1">The sequence shown here is derived from an EMBL/GenBank/DDBJ whole genome shotgun (WGS) entry which is preliminary data.</text>
</comment>
<name>A0A5C6JUD4_9ACTN</name>
<keyword evidence="2" id="KW-1185">Reference proteome</keyword>
<gene>
    <name evidence="1" type="ORF">FRZ03_14005</name>
</gene>
<dbReference type="Proteomes" id="UP000320481">
    <property type="component" value="Unassembled WGS sequence"/>
</dbReference>
<dbReference type="EMBL" id="VOGW01000081">
    <property type="protein sequence ID" value="TWV47311.1"/>
    <property type="molecule type" value="Genomic_DNA"/>
</dbReference>
<reference evidence="1" key="1">
    <citation type="journal article" date="2019" name="Microbiol. Resour. Announc.">
        <title>Draft Genomic Sequences of Streptomyces misionensis and Streptomyces albidoflavus, bacteria applied for phytopathogen biocontrol.</title>
        <authorList>
            <person name="Pylro V."/>
            <person name="Dias A."/>
            <person name="Andreote F."/>
            <person name="Varani A."/>
            <person name="Andreote C."/>
            <person name="Bernardo E."/>
            <person name="Martins T."/>
        </authorList>
    </citation>
    <scope>NUCLEOTIDE SEQUENCE [LARGE SCALE GENOMIC DNA]</scope>
    <source>
        <strain evidence="1">66</strain>
    </source>
</reference>
<evidence type="ECO:0000313" key="1">
    <source>
        <dbReference type="EMBL" id="TWV47311.1"/>
    </source>
</evidence>
<dbReference type="AlphaFoldDB" id="A0A5C6JUD4"/>
<proteinExistence type="predicted"/>
<dbReference type="RefSeq" id="WP_146465474.1">
    <property type="nucleotide sequence ID" value="NZ_VOGW01000081.1"/>
</dbReference>